<name>A0AAV5UZC8_9BILA</name>
<dbReference type="AlphaFoldDB" id="A0AAV5UZC8"/>
<evidence type="ECO:0000259" key="2">
    <source>
        <dbReference type="Pfam" id="PF01682"/>
    </source>
</evidence>
<organism evidence="3 4">
    <name type="scientific">Pristionchus fissidentatus</name>
    <dbReference type="NCBI Taxonomy" id="1538716"/>
    <lineage>
        <taxon>Eukaryota</taxon>
        <taxon>Metazoa</taxon>
        <taxon>Ecdysozoa</taxon>
        <taxon>Nematoda</taxon>
        <taxon>Chromadorea</taxon>
        <taxon>Rhabditida</taxon>
        <taxon>Rhabditina</taxon>
        <taxon>Diplogasteromorpha</taxon>
        <taxon>Diplogasteroidea</taxon>
        <taxon>Neodiplogasteridae</taxon>
        <taxon>Pristionchus</taxon>
    </lineage>
</organism>
<feature type="domain" description="Domain of unknown function DB" evidence="2">
    <location>
        <begin position="3"/>
        <end position="73"/>
    </location>
</feature>
<evidence type="ECO:0000313" key="4">
    <source>
        <dbReference type="Proteomes" id="UP001432322"/>
    </source>
</evidence>
<feature type="compositionally biased region" description="Basic and acidic residues" evidence="1">
    <location>
        <begin position="91"/>
        <end position="100"/>
    </location>
</feature>
<evidence type="ECO:0000256" key="1">
    <source>
        <dbReference type="SAM" id="MobiDB-lite"/>
    </source>
</evidence>
<dbReference type="Proteomes" id="UP001432322">
    <property type="component" value="Unassembled WGS sequence"/>
</dbReference>
<dbReference type="Pfam" id="PF01682">
    <property type="entry name" value="DB"/>
    <property type="match status" value="1"/>
</dbReference>
<accession>A0AAV5UZC8</accession>
<dbReference type="EMBL" id="BTSY01000001">
    <property type="protein sequence ID" value="GMT11684.1"/>
    <property type="molecule type" value="Genomic_DNA"/>
</dbReference>
<reference evidence="3" key="1">
    <citation type="submission" date="2023-10" db="EMBL/GenBank/DDBJ databases">
        <title>Genome assembly of Pristionchus species.</title>
        <authorList>
            <person name="Yoshida K."/>
            <person name="Sommer R.J."/>
        </authorList>
    </citation>
    <scope>NUCLEOTIDE SEQUENCE</scope>
    <source>
        <strain evidence="3">RS5133</strain>
    </source>
</reference>
<proteinExistence type="predicted"/>
<evidence type="ECO:0000313" key="3">
    <source>
        <dbReference type="EMBL" id="GMT11684.1"/>
    </source>
</evidence>
<keyword evidence="4" id="KW-1185">Reference proteome</keyword>
<protein>
    <recommendedName>
        <fullName evidence="2">Domain of unknown function DB domain-containing protein</fullName>
    </recommendedName>
</protein>
<sequence>RLDECPVSAAVEMQRCAIRGSDHTECCRRNAVHTTLAGEKCLIFCKEDSGNATLLDISYIPCLERFDSVNSCFWHDAMREIAETDKLVEDEISSHEDQEVSKAIVRPPTSRAQKGMEKEEERRFIGIQRDEVREHTSKWEMAKRRMLEQRDDEDYEEFVDSR</sequence>
<feature type="non-terminal residue" evidence="3">
    <location>
        <position position="1"/>
    </location>
</feature>
<dbReference type="InterPro" id="IPR002602">
    <property type="entry name" value="DB"/>
</dbReference>
<gene>
    <name evidence="3" type="ORF">PFISCL1PPCAC_2981</name>
</gene>
<feature type="region of interest" description="Disordered" evidence="1">
    <location>
        <begin position="91"/>
        <end position="121"/>
    </location>
</feature>
<dbReference type="PANTHER" id="PTHR46705">
    <property type="entry name" value="PROTEIN CBG09805"/>
    <property type="match status" value="1"/>
</dbReference>
<dbReference type="PANTHER" id="PTHR46705:SF4">
    <property type="entry name" value="DOMAIN OF UNKNOWN FUNCTION DB DOMAIN-CONTAINING PROTEIN"/>
    <property type="match status" value="1"/>
</dbReference>
<comment type="caution">
    <text evidence="3">The sequence shown here is derived from an EMBL/GenBank/DDBJ whole genome shotgun (WGS) entry which is preliminary data.</text>
</comment>